<dbReference type="Gene3D" id="3.40.50.2000">
    <property type="entry name" value="Glycogen Phosphorylase B"/>
    <property type="match status" value="2"/>
</dbReference>
<dbReference type="GO" id="GO:0008713">
    <property type="term" value="F:ADP-heptose-lipopolysaccharide heptosyltransferase activity"/>
    <property type="evidence" value="ECO:0007669"/>
    <property type="project" value="TreeGrafter"/>
</dbReference>
<dbReference type="GO" id="GO:0009244">
    <property type="term" value="P:lipopolysaccharide core region biosynthetic process"/>
    <property type="evidence" value="ECO:0007669"/>
    <property type="project" value="TreeGrafter"/>
</dbReference>
<evidence type="ECO:0000256" key="2">
    <source>
        <dbReference type="ARBA" id="ARBA00022679"/>
    </source>
</evidence>
<name>A0A3B1A0C6_9ZZZZ</name>
<protein>
    <submittedName>
        <fullName evidence="3">ADP-heptose--lipooligosaccharide heptosyltransferase II</fullName>
    </submittedName>
</protein>
<dbReference type="InterPro" id="IPR002201">
    <property type="entry name" value="Glyco_trans_9"/>
</dbReference>
<organism evidence="3">
    <name type="scientific">hydrothermal vent metagenome</name>
    <dbReference type="NCBI Taxonomy" id="652676"/>
    <lineage>
        <taxon>unclassified sequences</taxon>
        <taxon>metagenomes</taxon>
        <taxon>ecological metagenomes</taxon>
    </lineage>
</organism>
<proteinExistence type="predicted"/>
<dbReference type="GO" id="GO:0005829">
    <property type="term" value="C:cytosol"/>
    <property type="evidence" value="ECO:0007669"/>
    <property type="project" value="TreeGrafter"/>
</dbReference>
<sequence>MLATIKTKNIKKVLIVRNDKLGDLLVSFSAFATLKKSLPNTEIHVLVPQYTAPIAKLCKFIDHVIVDPRSLPHTSQIQPLRETHRLSQLFRQQNYDAIITLVSTLRVAVAAFLAGIPLRIAPATKIGQIFYNHRITQRRSRSEKPEHRYNQELVEYFLSLLNTVPAQTVKPPYLEFAADSTGQLKQRFMEMQHIPSDHLLVFIHPGSGGSARNLSTQQFSQLANSLQSTQPLSFIISYGPGEQHAAKSVYAEISHDKVLYESKQGLENFSQHLAFADLFISGSTGPLHIAGVLDRPTAAFYTRRRSATALRWQTLNSANKRLAFCPAEDSAEEDMSTIDIAQAAKEISRAFL</sequence>
<evidence type="ECO:0000313" key="3">
    <source>
        <dbReference type="EMBL" id="VAW99208.1"/>
    </source>
</evidence>
<dbReference type="AlphaFoldDB" id="A0A3B1A0C6"/>
<keyword evidence="1" id="KW-0328">Glycosyltransferase</keyword>
<gene>
    <name evidence="3" type="ORF">MNBD_GAMMA23-1490</name>
</gene>
<dbReference type="PANTHER" id="PTHR30160">
    <property type="entry name" value="TETRAACYLDISACCHARIDE 4'-KINASE-RELATED"/>
    <property type="match status" value="1"/>
</dbReference>
<keyword evidence="2 3" id="KW-0808">Transferase</keyword>
<accession>A0A3B1A0C6</accession>
<evidence type="ECO:0000256" key="1">
    <source>
        <dbReference type="ARBA" id="ARBA00022676"/>
    </source>
</evidence>
<dbReference type="SUPFAM" id="SSF53756">
    <property type="entry name" value="UDP-Glycosyltransferase/glycogen phosphorylase"/>
    <property type="match status" value="1"/>
</dbReference>
<dbReference type="PANTHER" id="PTHR30160:SF15">
    <property type="entry name" value="GLYCOSYLTRANSFERASE HI_0523-RELATED"/>
    <property type="match status" value="1"/>
</dbReference>
<dbReference type="Pfam" id="PF01075">
    <property type="entry name" value="Glyco_transf_9"/>
    <property type="match status" value="1"/>
</dbReference>
<dbReference type="CDD" id="cd03789">
    <property type="entry name" value="GT9_LPS_heptosyltransferase"/>
    <property type="match status" value="1"/>
</dbReference>
<dbReference type="EMBL" id="UOFT01000076">
    <property type="protein sequence ID" value="VAW99208.1"/>
    <property type="molecule type" value="Genomic_DNA"/>
</dbReference>
<reference evidence="3" key="1">
    <citation type="submission" date="2018-06" db="EMBL/GenBank/DDBJ databases">
        <authorList>
            <person name="Zhirakovskaya E."/>
        </authorList>
    </citation>
    <scope>NUCLEOTIDE SEQUENCE</scope>
</reference>
<dbReference type="InterPro" id="IPR051199">
    <property type="entry name" value="LPS_LOS_Heptosyltrfase"/>
</dbReference>